<dbReference type="KEGG" id="flt:Sv326_0353"/>
<reference evidence="4" key="2">
    <citation type="submission" date="2020-07" db="EMBL/GenBank/DDBJ databases">
        <title>Metabolic diversity and evolutionary history of the archaeal phylum ###Micrarchaeota### uncovered from a freshwater lake metagenome.</title>
        <authorList>
            <person name="Kadnikov V.V."/>
            <person name="Savvichev A.S."/>
            <person name="Mardanov A.V."/>
            <person name="Beletsky A.V."/>
            <person name="Chupakov A.V."/>
            <person name="Kokryatskaya N.M."/>
            <person name="Pimenov N.V."/>
            <person name="Ravin N.V."/>
        </authorList>
    </citation>
    <scope>NUCLEOTIDE SEQUENCE [LARGE SCALE GENOMIC DNA]</scope>
</reference>
<evidence type="ECO:0000313" key="1">
    <source>
        <dbReference type="EMBL" id="QLJ52528.1"/>
    </source>
</evidence>
<dbReference type="Proteomes" id="UP000510821">
    <property type="component" value="Chromosome"/>
</dbReference>
<gene>
    <name evidence="1" type="ORF">Sv326_0353</name>
    <name evidence="2" type="ORF">Sv326_0390</name>
    <name evidence="3" type="ORF">Sv326_0427</name>
</gene>
<evidence type="ECO:0000313" key="3">
    <source>
        <dbReference type="EMBL" id="QLJ52602.1"/>
    </source>
</evidence>
<dbReference type="AlphaFoldDB" id="A0A7D5XLC1"/>
<dbReference type="KEGG" id="flt:Sv326_0390"/>
<evidence type="ECO:0000313" key="2">
    <source>
        <dbReference type="EMBL" id="QLJ52565.1"/>
    </source>
</evidence>
<protein>
    <submittedName>
        <fullName evidence="1">Uncharacterized protein</fullName>
    </submittedName>
</protein>
<accession>A0A7D5XLC1</accession>
<name>A0A7D5XLC1_FERL1</name>
<dbReference type="EMBL" id="CP058998">
    <property type="protein sequence ID" value="QLJ52528.1"/>
    <property type="molecule type" value="Genomic_DNA"/>
</dbReference>
<sequence>MCYSCPKCGSDNCEEKDRLVRCLDCGTGFRVYGKDVKA</sequence>
<evidence type="ECO:0000313" key="4">
    <source>
        <dbReference type="Proteomes" id="UP000510821"/>
    </source>
</evidence>
<proteinExistence type="predicted"/>
<dbReference type="KEGG" id="flt:Sv326_0427"/>
<dbReference type="EMBL" id="CP058998">
    <property type="protein sequence ID" value="QLJ52565.1"/>
    <property type="molecule type" value="Genomic_DNA"/>
</dbReference>
<reference evidence="1" key="1">
    <citation type="journal article" date="2020" name="Appl. Environ. Microbiol.">
        <title>Metabolic Diversity and Evolutionary History of the Archaeal Phylum 'Candidatus Micrarchaeota' Uncovered from a Freshwater Lake Metagenome.</title>
        <authorList>
            <person name="Kadnikov V.V."/>
            <person name="Savvichev A.S."/>
            <person name="Mardanov A.V."/>
            <person name="Beletsky A.V."/>
            <person name="Chupakov A.V."/>
            <person name="Kokryatskaya N.M."/>
            <person name="Pimenov N.V."/>
            <person name="Ravin N.V."/>
        </authorList>
    </citation>
    <scope>NUCLEOTIDE SEQUENCE</scope>
    <source>
        <strain evidence="1">Sv326</strain>
    </source>
</reference>
<dbReference type="EMBL" id="CP058998">
    <property type="protein sequence ID" value="QLJ52602.1"/>
    <property type="molecule type" value="Genomic_DNA"/>
</dbReference>
<organism evidence="1 4">
    <name type="scientific">Fermentimicrarchaeum limneticum</name>
    <dbReference type="NCBI Taxonomy" id="2795018"/>
    <lineage>
        <taxon>Archaea</taxon>
        <taxon>Candidatus Micrarchaeota</taxon>
        <taxon>Candidatus Fermentimicrarchaeales</taxon>
        <taxon>Candidatus Fermentimicrarchaeaceae</taxon>
        <taxon>Candidatus Fermentimicrarchaeum</taxon>
    </lineage>
</organism>